<comment type="caution">
    <text evidence="5">The sequence shown here is derived from an EMBL/GenBank/DDBJ whole genome shotgun (WGS) entry which is preliminary data.</text>
</comment>
<protein>
    <recommendedName>
        <fullName evidence="7">Phosphoserine transaminase</fullName>
    </recommendedName>
</protein>
<dbReference type="Proteomes" id="UP000620124">
    <property type="component" value="Unassembled WGS sequence"/>
</dbReference>
<dbReference type="InterPro" id="IPR015424">
    <property type="entry name" value="PyrdxlP-dep_Trfase"/>
</dbReference>
<comment type="pathway">
    <text evidence="4">Amino-acid biosynthesis.</text>
</comment>
<dbReference type="AlphaFoldDB" id="A0A8H6YQF3"/>
<reference evidence="5" key="1">
    <citation type="submission" date="2020-05" db="EMBL/GenBank/DDBJ databases">
        <title>Mycena genomes resolve the evolution of fungal bioluminescence.</title>
        <authorList>
            <person name="Tsai I.J."/>
        </authorList>
    </citation>
    <scope>NUCLEOTIDE SEQUENCE</scope>
    <source>
        <strain evidence="5">CCC161011</strain>
    </source>
</reference>
<sequence>MSQSTHSVIHLSAGPCSLPESVLHEACKGLLNFNGTGIGIAEIGHRSPEFGACIRGVESLEVPQTHSILFVQGGGALQFSVVILNLLARHRLLYPDLADSERIMDYVLTGWFSSLAARRQFSPDPAFIFYCENDTQEGVQFSDGVGPTDPTSFPFHLLPKDKEPLPLVADYSSSFMSRRIPNLANHAVIFASAQKKSLGGMAYFDAVNNRKAKKVYAVIKEGEEKGVWRARVEEGRGAERDECGVRFP</sequence>
<dbReference type="PANTHER" id="PTHR43247:SF1">
    <property type="entry name" value="PHOSPHOSERINE AMINOTRANSFERASE"/>
    <property type="match status" value="1"/>
</dbReference>
<evidence type="ECO:0000256" key="3">
    <source>
        <dbReference type="ARBA" id="ARBA00022898"/>
    </source>
</evidence>
<dbReference type="Gene3D" id="3.40.640.10">
    <property type="entry name" value="Type I PLP-dependent aspartate aminotransferase-like (Major domain)"/>
    <property type="match status" value="2"/>
</dbReference>
<evidence type="ECO:0000313" key="6">
    <source>
        <dbReference type="Proteomes" id="UP000620124"/>
    </source>
</evidence>
<dbReference type="InterPro" id="IPR015421">
    <property type="entry name" value="PyrdxlP-dep_Trfase_major"/>
</dbReference>
<gene>
    <name evidence="5" type="ORF">MVEN_00549900</name>
</gene>
<evidence type="ECO:0000256" key="1">
    <source>
        <dbReference type="ARBA" id="ARBA00001933"/>
    </source>
</evidence>
<dbReference type="SUPFAM" id="SSF53383">
    <property type="entry name" value="PLP-dependent transferases"/>
    <property type="match status" value="1"/>
</dbReference>
<evidence type="ECO:0000256" key="2">
    <source>
        <dbReference type="ARBA" id="ARBA00022679"/>
    </source>
</evidence>
<dbReference type="GO" id="GO:0004648">
    <property type="term" value="F:O-phospho-L-serine:2-oxoglutarate aminotransferase activity"/>
    <property type="evidence" value="ECO:0007669"/>
    <property type="project" value="InterPro"/>
</dbReference>
<keyword evidence="3" id="KW-0663">Pyridoxal phosphate</keyword>
<dbReference type="GO" id="GO:0006564">
    <property type="term" value="P:L-serine biosynthetic process"/>
    <property type="evidence" value="ECO:0007669"/>
    <property type="project" value="InterPro"/>
</dbReference>
<evidence type="ECO:0008006" key="7">
    <source>
        <dbReference type="Google" id="ProtNLM"/>
    </source>
</evidence>
<dbReference type="GO" id="GO:0030170">
    <property type="term" value="F:pyridoxal phosphate binding"/>
    <property type="evidence" value="ECO:0007669"/>
    <property type="project" value="TreeGrafter"/>
</dbReference>
<organism evidence="5 6">
    <name type="scientific">Mycena venus</name>
    <dbReference type="NCBI Taxonomy" id="2733690"/>
    <lineage>
        <taxon>Eukaryota</taxon>
        <taxon>Fungi</taxon>
        <taxon>Dikarya</taxon>
        <taxon>Basidiomycota</taxon>
        <taxon>Agaricomycotina</taxon>
        <taxon>Agaricomycetes</taxon>
        <taxon>Agaricomycetidae</taxon>
        <taxon>Agaricales</taxon>
        <taxon>Marasmiineae</taxon>
        <taxon>Mycenaceae</taxon>
        <taxon>Mycena</taxon>
    </lineage>
</organism>
<dbReference type="PANTHER" id="PTHR43247">
    <property type="entry name" value="PHOSPHOSERINE AMINOTRANSFERASE"/>
    <property type="match status" value="1"/>
</dbReference>
<dbReference type="GO" id="GO:0005737">
    <property type="term" value="C:cytoplasm"/>
    <property type="evidence" value="ECO:0007669"/>
    <property type="project" value="TreeGrafter"/>
</dbReference>
<name>A0A8H6YQF3_9AGAR</name>
<proteinExistence type="predicted"/>
<keyword evidence="6" id="KW-1185">Reference proteome</keyword>
<evidence type="ECO:0000256" key="4">
    <source>
        <dbReference type="ARBA" id="ARBA00029440"/>
    </source>
</evidence>
<accession>A0A8H6YQF3</accession>
<dbReference type="EMBL" id="JACAZI010000004">
    <property type="protein sequence ID" value="KAF7362045.1"/>
    <property type="molecule type" value="Genomic_DNA"/>
</dbReference>
<keyword evidence="2" id="KW-0808">Transferase</keyword>
<dbReference type="OrthoDB" id="1703350at2759"/>
<dbReference type="InterPro" id="IPR022278">
    <property type="entry name" value="Pser_aminoTfrase"/>
</dbReference>
<comment type="cofactor">
    <cofactor evidence="1">
        <name>pyridoxal 5'-phosphate</name>
        <dbReference type="ChEBI" id="CHEBI:597326"/>
    </cofactor>
</comment>
<evidence type="ECO:0000313" key="5">
    <source>
        <dbReference type="EMBL" id="KAF7362045.1"/>
    </source>
</evidence>